<evidence type="ECO:0000313" key="5">
    <source>
        <dbReference type="Proteomes" id="UP001187192"/>
    </source>
</evidence>
<sequence length="468" mass="51022">MSDGGDHLFRAVGGTEYSWCRAVPGGTGITVLALLVSKQPDVAIVQNALRALQTSHPILNTKLHFDPATKTFSFLSHPTPNLRIQPFDLQSTAEILQGAENDAASPFQLILEHELNKNSWRNLDDASYADTDVFFASLYCLGETRWALMLRLHTGACDRAAAAALVRGLVRELAAEGAAGGAERRIEGSGEGCLGIEELIPKGKGDKPFWARGVDMLGYSLNSFRLSNAEFADATSPRLSRVVRLKLDLQDTERLLEGCKSREIKLCGALAAAGLIAARSSKNLPNNQKEKYGVVTLTDCRSILEPPLSSQHIGFYHSAISNTHDIFGGETLWELATRTYMAFANAKKSNKHFTDMSDLNFLMCKAIENPGLTPSSSLRTAFISVFEDSVIDQADEMHQDLCLEDYIGCASVHGVGPSIAVFDTIRDGCLDSAFVYPSPLHSREQMQELIDHMKRVLVDGTANVENGS</sequence>
<dbReference type="InterPro" id="IPR031641">
    <property type="entry name" value="PapA_C"/>
</dbReference>
<dbReference type="Gene3D" id="3.30.559.30">
    <property type="entry name" value="Nonribosomal peptide synthetase, condensation domain"/>
    <property type="match status" value="1"/>
</dbReference>
<reference evidence="4" key="1">
    <citation type="submission" date="2023-07" db="EMBL/GenBank/DDBJ databases">
        <title>draft genome sequence of fig (Ficus carica).</title>
        <authorList>
            <person name="Takahashi T."/>
            <person name="Nishimura K."/>
        </authorList>
    </citation>
    <scope>NUCLEOTIDE SEQUENCE</scope>
</reference>
<keyword evidence="1" id="KW-0808">Transferase</keyword>
<dbReference type="GO" id="GO:0016746">
    <property type="term" value="F:acyltransferase activity"/>
    <property type="evidence" value="ECO:0007669"/>
    <property type="project" value="UniProtKB-KW"/>
</dbReference>
<protein>
    <recommendedName>
        <fullName evidence="3">Phthiocerol/phthiodiolone dimycocerosyl transferase C-terminal domain-containing protein</fullName>
    </recommendedName>
</protein>
<dbReference type="Proteomes" id="UP001187192">
    <property type="component" value="Unassembled WGS sequence"/>
</dbReference>
<dbReference type="SUPFAM" id="SSF52777">
    <property type="entry name" value="CoA-dependent acyltransferases"/>
    <property type="match status" value="2"/>
</dbReference>
<dbReference type="AlphaFoldDB" id="A0AA87ZLU9"/>
<organism evidence="4 5">
    <name type="scientific">Ficus carica</name>
    <name type="common">Common fig</name>
    <dbReference type="NCBI Taxonomy" id="3494"/>
    <lineage>
        <taxon>Eukaryota</taxon>
        <taxon>Viridiplantae</taxon>
        <taxon>Streptophyta</taxon>
        <taxon>Embryophyta</taxon>
        <taxon>Tracheophyta</taxon>
        <taxon>Spermatophyta</taxon>
        <taxon>Magnoliopsida</taxon>
        <taxon>eudicotyledons</taxon>
        <taxon>Gunneridae</taxon>
        <taxon>Pentapetalae</taxon>
        <taxon>rosids</taxon>
        <taxon>fabids</taxon>
        <taxon>Rosales</taxon>
        <taxon>Moraceae</taxon>
        <taxon>Ficeae</taxon>
        <taxon>Ficus</taxon>
    </lineage>
</organism>
<dbReference type="Gene3D" id="3.30.559.10">
    <property type="entry name" value="Chloramphenicol acetyltransferase-like domain"/>
    <property type="match status" value="1"/>
</dbReference>
<name>A0AA87ZLU9_FICCA</name>
<dbReference type="EMBL" id="BTGU01000009">
    <property type="protein sequence ID" value="GMN39449.1"/>
    <property type="molecule type" value="Genomic_DNA"/>
</dbReference>
<evidence type="ECO:0000256" key="2">
    <source>
        <dbReference type="ARBA" id="ARBA00023315"/>
    </source>
</evidence>
<evidence type="ECO:0000259" key="3">
    <source>
        <dbReference type="Pfam" id="PF16911"/>
    </source>
</evidence>
<comment type="caution">
    <text evidence="4">The sequence shown here is derived from an EMBL/GenBank/DDBJ whole genome shotgun (WGS) entry which is preliminary data.</text>
</comment>
<accession>A0AA87ZLU9</accession>
<proteinExistence type="predicted"/>
<evidence type="ECO:0000313" key="4">
    <source>
        <dbReference type="EMBL" id="GMN39449.1"/>
    </source>
</evidence>
<gene>
    <name evidence="4" type="ORF">TIFTF001_008672</name>
</gene>
<keyword evidence="2" id="KW-0012">Acyltransferase</keyword>
<evidence type="ECO:0000256" key="1">
    <source>
        <dbReference type="ARBA" id="ARBA00022679"/>
    </source>
</evidence>
<dbReference type="InterPro" id="IPR023213">
    <property type="entry name" value="CAT-like_dom_sf"/>
</dbReference>
<dbReference type="PANTHER" id="PTHR34375">
    <property type="entry name" value="GATA ZINC FINGER PROTEIN-RELATED"/>
    <property type="match status" value="1"/>
</dbReference>
<keyword evidence="5" id="KW-1185">Reference proteome</keyword>
<feature type="domain" description="Phthiocerol/phthiodiolone dimycocerosyl transferase C-terminal" evidence="3">
    <location>
        <begin position="238"/>
        <end position="313"/>
    </location>
</feature>
<dbReference type="Pfam" id="PF16911">
    <property type="entry name" value="PapA_C"/>
    <property type="match status" value="1"/>
</dbReference>
<dbReference type="PANTHER" id="PTHR34375:SF2">
    <property type="entry name" value="GATA ZINC FINGER PROTEIN"/>
    <property type="match status" value="1"/>
</dbReference>